<dbReference type="EMBL" id="PP895363">
    <property type="protein sequence ID" value="XCI77955.1"/>
    <property type="molecule type" value="Genomic_DNA"/>
</dbReference>
<evidence type="ECO:0000313" key="1">
    <source>
        <dbReference type="EMBL" id="XCI77955.1"/>
    </source>
</evidence>
<protein>
    <submittedName>
        <fullName evidence="1">Uncharacterized protein</fullName>
    </submittedName>
</protein>
<proteinExistence type="predicted"/>
<organism evidence="1">
    <name type="scientific">Klebsiella phage FKP3</name>
    <dbReference type="NCBI Taxonomy" id="3231233"/>
    <lineage>
        <taxon>Viruses</taxon>
        <taxon>Duplodnaviria</taxon>
        <taxon>Heunggongvirae</taxon>
        <taxon>Uroviricota</taxon>
        <taxon>Caudoviricetes</taxon>
        <taxon>Stephanstirmvirinae</taxon>
        <taxon>Justusliebigvirus</taxon>
    </lineage>
</organism>
<reference evidence="1" key="1">
    <citation type="submission" date="2024-06" db="EMBL/GenBank/DDBJ databases">
        <title>High activity and specificity of bacteriophage cocktails against carbapenem-resistant Klebsiella pneumoniae belonging to high-risk clones CG258 and ST307.</title>
        <authorList>
            <person name="Jimenez Quiceno J."/>
            <person name="Salazar Ospina L."/>
            <person name="Tellez Carrasquilla S."/>
        </authorList>
    </citation>
    <scope>NUCLEOTIDE SEQUENCE</scope>
</reference>
<sequence>MATLHVVVYKHAVTGDDIIQVLVNGFCEMEREGDFNGYCVVCAFLDSLVEMSVITHEQREAKINRLKKLLDIE</sequence>
<accession>A0AAU8HZT9</accession>
<name>A0AAU8HZT9_9CAUD</name>